<gene>
    <name evidence="1" type="ORF">CANCADRAFT_122060</name>
</gene>
<organism evidence="1 2">
    <name type="scientific">Tortispora caseinolytica NRRL Y-17796</name>
    <dbReference type="NCBI Taxonomy" id="767744"/>
    <lineage>
        <taxon>Eukaryota</taxon>
        <taxon>Fungi</taxon>
        <taxon>Dikarya</taxon>
        <taxon>Ascomycota</taxon>
        <taxon>Saccharomycotina</taxon>
        <taxon>Trigonopsidomycetes</taxon>
        <taxon>Trigonopsidales</taxon>
        <taxon>Trigonopsidaceae</taxon>
        <taxon>Tortispora</taxon>
    </lineage>
</organism>
<dbReference type="EMBL" id="KV453842">
    <property type="protein sequence ID" value="ODV91273.1"/>
    <property type="molecule type" value="Genomic_DNA"/>
</dbReference>
<dbReference type="Proteomes" id="UP000095023">
    <property type="component" value="Unassembled WGS sequence"/>
</dbReference>
<reference evidence="2" key="1">
    <citation type="submission" date="2016-02" db="EMBL/GenBank/DDBJ databases">
        <title>Comparative genomics of biotechnologically important yeasts.</title>
        <authorList>
            <consortium name="DOE Joint Genome Institute"/>
            <person name="Riley R."/>
            <person name="Haridas S."/>
            <person name="Wolfe K.H."/>
            <person name="Lopes M.R."/>
            <person name="Hittinger C.T."/>
            <person name="Goker M."/>
            <person name="Salamov A."/>
            <person name="Wisecaver J."/>
            <person name="Long T.M."/>
            <person name="Aerts A.L."/>
            <person name="Barry K."/>
            <person name="Choi C."/>
            <person name="Clum A."/>
            <person name="Coughlan A.Y."/>
            <person name="Deshpande S."/>
            <person name="Douglass A.P."/>
            <person name="Hanson S.J."/>
            <person name="Klenk H.-P."/>
            <person name="Labutti K."/>
            <person name="Lapidus A."/>
            <person name="Lindquist E."/>
            <person name="Lipzen A."/>
            <person name="Meier-Kolthoff J.P."/>
            <person name="Ohm R.A."/>
            <person name="Otillar R.P."/>
            <person name="Pangilinan J."/>
            <person name="Peng Y."/>
            <person name="Rokas A."/>
            <person name="Rosa C.A."/>
            <person name="Scheuner C."/>
            <person name="Sibirny A.A."/>
            <person name="Slot J.C."/>
            <person name="Stielow J.B."/>
            <person name="Sun H."/>
            <person name="Kurtzman C.P."/>
            <person name="Blackwell M."/>
            <person name="Jeffries T.W."/>
            <person name="Grigoriev I.V."/>
        </authorList>
    </citation>
    <scope>NUCLEOTIDE SEQUENCE [LARGE SCALE GENOMIC DNA]</scope>
    <source>
        <strain evidence="2">NRRL Y-17796</strain>
    </source>
</reference>
<evidence type="ECO:0000313" key="1">
    <source>
        <dbReference type="EMBL" id="ODV91273.1"/>
    </source>
</evidence>
<name>A0A1E4THQ9_9ASCO</name>
<protein>
    <submittedName>
        <fullName evidence="1">Uncharacterized protein</fullName>
    </submittedName>
</protein>
<dbReference type="AlphaFoldDB" id="A0A1E4THQ9"/>
<evidence type="ECO:0000313" key="2">
    <source>
        <dbReference type="Proteomes" id="UP000095023"/>
    </source>
</evidence>
<sequence length="473" mass="54915">MKDSREKRHSLSLHLKSNENPDDILRTMILELPPARVAKLSQDHSSGAMKRSFFNFQICKHIGSMYQSWDQCDMAAIIGEDAGPRMATPWEIEYETIEFPVTRAYLEIDPYMAHKMDFVNYVEKRMEREKKVESVIRNVVNTIKNAKDEKQQSKTNTMIPIHSFFSTISTELKRSPMETMEFLQKFLPTEDQVLQPSRGKNAPQNDTFLLGKVSLSLFRALKPFVAFLQLFPEHTRPSIHFMRSRPIPLECYLYWGLELVAYDQGTTNMFLELADEKMKKTIYRKISTFRPEMEVPRTTEQLFEGISAIRKVVSSWTRNRLKMYYNEDNEPLIRDKAVYAGYVCWLARKMLMVPVPAIGLDGSLYIGFYSVPEHQADTPDWIDLTLKNSNRTATPVCHIWVPDLEDTLQYTPSMGVARSGSWCRTDLDSNANFADPARDIVRKSLHPNLVNNFERLWSESIHIEGTPDYMTYK</sequence>
<keyword evidence="2" id="KW-1185">Reference proteome</keyword>
<proteinExistence type="predicted"/>
<accession>A0A1E4THQ9</accession>